<dbReference type="SUPFAM" id="SSF52540">
    <property type="entry name" value="P-loop containing nucleoside triphosphate hydrolases"/>
    <property type="match status" value="2"/>
</dbReference>
<keyword evidence="7" id="KW-0067">ATP-binding</keyword>
<dbReference type="HOGENOM" id="CLU_006515_9_0_2"/>
<accession>L0ACL9</accession>
<dbReference type="eggNOG" id="arCOG00770">
    <property type="taxonomic scope" value="Archaea"/>
</dbReference>
<dbReference type="PANTHER" id="PTHR11472">
    <property type="entry name" value="DNA REPAIR DEAD HELICASE RAD3/XP-D SUBFAMILY MEMBER"/>
    <property type="match status" value="1"/>
</dbReference>
<dbReference type="GO" id="GO:0003678">
    <property type="term" value="F:DNA helicase activity"/>
    <property type="evidence" value="ECO:0007669"/>
    <property type="project" value="InterPro"/>
</dbReference>
<dbReference type="InterPro" id="IPR014001">
    <property type="entry name" value="Helicase_ATP-bd"/>
</dbReference>
<evidence type="ECO:0000256" key="6">
    <source>
        <dbReference type="ARBA" id="ARBA00022806"/>
    </source>
</evidence>
<reference evidence="15" key="1">
    <citation type="submission" date="2012-03" db="EMBL/GenBank/DDBJ databases">
        <title>Complete genome of Caldisphaera lagunensis DSM 15908.</title>
        <authorList>
            <person name="Lucas S."/>
            <person name="Copeland A."/>
            <person name="Lapidus A."/>
            <person name="Glavina del Rio T."/>
            <person name="Dalin E."/>
            <person name="Tice H."/>
            <person name="Bruce D."/>
            <person name="Goodwin L."/>
            <person name="Pitluck S."/>
            <person name="Peters L."/>
            <person name="Mikhailova N."/>
            <person name="Teshima H."/>
            <person name="Kyrpides N."/>
            <person name="Mavromatis K."/>
            <person name="Ivanova N."/>
            <person name="Brettin T."/>
            <person name="Detter J.C."/>
            <person name="Han C."/>
            <person name="Larimer F."/>
            <person name="Land M."/>
            <person name="Hauser L."/>
            <person name="Markowitz V."/>
            <person name="Cheng J.-F."/>
            <person name="Hugenholtz P."/>
            <person name="Woyke T."/>
            <person name="Wu D."/>
            <person name="Spring S."/>
            <person name="Schroeder M."/>
            <person name="Brambilla E."/>
            <person name="Klenk H.-P."/>
            <person name="Eisen J.A."/>
        </authorList>
    </citation>
    <scope>NUCLEOTIDE SEQUENCE [LARGE SCALE GENOMIC DNA]</scope>
    <source>
        <strain evidence="15">DSM 15908 / JCM 11604 / IC-154</strain>
    </source>
</reference>
<dbReference type="InParanoid" id="L0ACL9"/>
<evidence type="ECO:0000256" key="5">
    <source>
        <dbReference type="ARBA" id="ARBA00022801"/>
    </source>
</evidence>
<evidence type="ECO:0000256" key="1">
    <source>
        <dbReference type="ARBA" id="ARBA00022485"/>
    </source>
</evidence>
<evidence type="ECO:0000256" key="7">
    <source>
        <dbReference type="ARBA" id="ARBA00022840"/>
    </source>
</evidence>
<dbReference type="InterPro" id="IPR006555">
    <property type="entry name" value="ATP-dep_Helicase_C"/>
</dbReference>
<keyword evidence="1" id="KW-0004">4Fe-4S</keyword>
<keyword evidence="8" id="KW-0408">Iron</keyword>
<organism evidence="14 15">
    <name type="scientific">Caldisphaera lagunensis (strain DSM 15908 / JCM 11604 / ANMR 0165 / IC-154)</name>
    <dbReference type="NCBI Taxonomy" id="1056495"/>
    <lineage>
        <taxon>Archaea</taxon>
        <taxon>Thermoproteota</taxon>
        <taxon>Thermoprotei</taxon>
        <taxon>Acidilobales</taxon>
        <taxon>Caldisphaeraceae</taxon>
        <taxon>Caldisphaera</taxon>
    </lineage>
</organism>
<dbReference type="InterPro" id="IPR045028">
    <property type="entry name" value="DinG/Rad3-like"/>
</dbReference>
<feature type="domain" description="Helicase ATP-binding" evidence="13">
    <location>
        <begin position="4"/>
        <end position="268"/>
    </location>
</feature>
<evidence type="ECO:0000256" key="4">
    <source>
        <dbReference type="ARBA" id="ARBA00022763"/>
    </source>
</evidence>
<keyword evidence="11" id="KW-0234">DNA repair</keyword>
<proteinExistence type="predicted"/>
<dbReference type="GO" id="GO:0016818">
    <property type="term" value="F:hydrolase activity, acting on acid anhydrides, in phosphorus-containing anhydrides"/>
    <property type="evidence" value="ECO:0007669"/>
    <property type="project" value="InterPro"/>
</dbReference>
<keyword evidence="15" id="KW-1185">Reference proteome</keyword>
<evidence type="ECO:0000256" key="8">
    <source>
        <dbReference type="ARBA" id="ARBA00023004"/>
    </source>
</evidence>
<dbReference type="GO" id="GO:0005524">
    <property type="term" value="F:ATP binding"/>
    <property type="evidence" value="ECO:0007669"/>
    <property type="project" value="UniProtKB-KW"/>
</dbReference>
<keyword evidence="9" id="KW-0411">Iron-sulfur</keyword>
<evidence type="ECO:0000256" key="10">
    <source>
        <dbReference type="ARBA" id="ARBA00023125"/>
    </source>
</evidence>
<dbReference type="GO" id="GO:0051539">
    <property type="term" value="F:4 iron, 4 sulfur cluster binding"/>
    <property type="evidence" value="ECO:0007669"/>
    <property type="project" value="UniProtKB-KW"/>
</dbReference>
<evidence type="ECO:0000256" key="12">
    <source>
        <dbReference type="ARBA" id="ARBA00023235"/>
    </source>
</evidence>
<dbReference type="Pfam" id="PF06733">
    <property type="entry name" value="DEAD_2"/>
    <property type="match status" value="1"/>
</dbReference>
<gene>
    <name evidence="14" type="ordered locus">Calag_1466</name>
</gene>
<keyword evidence="12" id="KW-0413">Isomerase</keyword>
<evidence type="ECO:0000256" key="2">
    <source>
        <dbReference type="ARBA" id="ARBA00022723"/>
    </source>
</evidence>
<dbReference type="InterPro" id="IPR010614">
    <property type="entry name" value="RAD3-like_helicase_DEAD"/>
</dbReference>
<dbReference type="InterPro" id="IPR014013">
    <property type="entry name" value="Helic_SF1/SF2_ATP-bd_DinG/Rad3"/>
</dbReference>
<dbReference type="STRING" id="1056495.Calag_1466"/>
<dbReference type="InterPro" id="IPR006554">
    <property type="entry name" value="Helicase-like_DEXD_c2"/>
</dbReference>
<dbReference type="SMART" id="SM00488">
    <property type="entry name" value="DEXDc2"/>
    <property type="match status" value="1"/>
</dbReference>
<dbReference type="AlphaFoldDB" id="L0ACL9"/>
<dbReference type="PROSITE" id="PS51193">
    <property type="entry name" value="HELICASE_ATP_BIND_2"/>
    <property type="match status" value="1"/>
</dbReference>
<evidence type="ECO:0000256" key="3">
    <source>
        <dbReference type="ARBA" id="ARBA00022741"/>
    </source>
</evidence>
<keyword evidence="4" id="KW-0227">DNA damage</keyword>
<dbReference type="EMBL" id="CP003378">
    <property type="protein sequence ID" value="AFZ71169.1"/>
    <property type="molecule type" value="Genomic_DNA"/>
</dbReference>
<dbReference type="SMART" id="SM00487">
    <property type="entry name" value="DEXDc"/>
    <property type="match status" value="1"/>
</dbReference>
<evidence type="ECO:0000313" key="15">
    <source>
        <dbReference type="Proteomes" id="UP000010469"/>
    </source>
</evidence>
<dbReference type="GO" id="GO:0006281">
    <property type="term" value="P:DNA repair"/>
    <property type="evidence" value="ECO:0007669"/>
    <property type="project" value="UniProtKB-KW"/>
</dbReference>
<keyword evidence="2" id="KW-0479">Metal-binding</keyword>
<dbReference type="Gene3D" id="3.40.50.300">
    <property type="entry name" value="P-loop containing nucleotide triphosphate hydrolases"/>
    <property type="match status" value="2"/>
</dbReference>
<dbReference type="GO" id="GO:0003677">
    <property type="term" value="F:DNA binding"/>
    <property type="evidence" value="ECO:0007669"/>
    <property type="project" value="UniProtKB-KW"/>
</dbReference>
<dbReference type="SMART" id="SM00491">
    <property type="entry name" value="HELICc2"/>
    <property type="match status" value="1"/>
</dbReference>
<dbReference type="InterPro" id="IPR027417">
    <property type="entry name" value="P-loop_NTPase"/>
</dbReference>
<keyword evidence="10" id="KW-0238">DNA-binding</keyword>
<evidence type="ECO:0000256" key="11">
    <source>
        <dbReference type="ARBA" id="ARBA00023204"/>
    </source>
</evidence>
<dbReference type="GO" id="GO:0046872">
    <property type="term" value="F:metal ion binding"/>
    <property type="evidence" value="ECO:0007669"/>
    <property type="project" value="UniProtKB-KW"/>
</dbReference>
<dbReference type="FunCoup" id="L0ACL9">
    <property type="interactions" value="107"/>
</dbReference>
<dbReference type="Gene3D" id="1.10.275.30">
    <property type="match status" value="1"/>
</dbReference>
<dbReference type="GeneID" id="14212726"/>
<keyword evidence="6 14" id="KW-0347">Helicase</keyword>
<evidence type="ECO:0000256" key="9">
    <source>
        <dbReference type="ARBA" id="ARBA00023014"/>
    </source>
</evidence>
<dbReference type="KEGG" id="clg:Calag_1466"/>
<dbReference type="PANTHER" id="PTHR11472:SF34">
    <property type="entry name" value="REGULATOR OF TELOMERE ELONGATION HELICASE 1"/>
    <property type="match status" value="1"/>
</dbReference>
<dbReference type="OrthoDB" id="27512at2157"/>
<dbReference type="Proteomes" id="UP000010469">
    <property type="component" value="Chromosome"/>
</dbReference>
<dbReference type="RefSeq" id="WP_015233066.1">
    <property type="nucleotide sequence ID" value="NC_019791.1"/>
</dbReference>
<evidence type="ECO:0000259" key="13">
    <source>
        <dbReference type="PROSITE" id="PS51193"/>
    </source>
</evidence>
<sequence length="616" mass="70413">MSSSENKRFPYNELRPGQMEIAEIVKDAIEKDSIAIINAPTGFGKTAAVIKGIIDSNAEKILWLVRTVNEIDPVIRELKRFNLDYSFLFSAKRTCPLFKNQNDNTISSEDFWENCRMARIKGSCNYYVKSIELNNKDIWDVIEKVDSFSSIEQANAIVNKINSCPFFSLAELSKDTRFIIATYPYYFKDEIFERVLDFVDLGKLVVVVDEAHSLMNAHSILETSITLRDLEQSLNELKEYGYSNSEIEKVVLNIYEIAKELRPKSDIIKKVDKNKFKDSLGYLDIIADVSEEIREKKFLKYFNGSNAIRVYLTHLLSWLLSLKNDNSYLFASADEGVYRLVSTPLDPSAVVSNPLQKVKSAILISGTIPPGDFVNEMLNINKNRIFYDAEIMLGIKGRIGRSMTIVLGDVSTLYKTRGEVMYRRISYYLNQISKLGGVKLFVYPSYELMERISKGFNEQFHNIKENKDTSLESVLKEVSNDSNIIINAVAGGKITEGIEITEGGRSKIKVVAIIGIPYPQRDAYLIAQEEVLSKRLGLTKTKYYLYKVAAYIRIKQALGRAIRSPDDNSVYFLMDYRYLYGEIKKLLRLKYNKVTKSVDEFNEIMPEIINFLNSSS</sequence>
<name>L0ACL9_CALLD</name>
<keyword evidence="5" id="KW-0378">Hydrolase</keyword>
<evidence type="ECO:0000313" key="14">
    <source>
        <dbReference type="EMBL" id="AFZ71169.1"/>
    </source>
</evidence>
<keyword evidence="3" id="KW-0547">Nucleotide-binding</keyword>
<protein>
    <submittedName>
        <fullName evidence="14">DNA helicase, Rad3</fullName>
    </submittedName>
</protein>
<dbReference type="Pfam" id="PF13307">
    <property type="entry name" value="Helicase_C_2"/>
    <property type="match status" value="1"/>
</dbReference>